<keyword evidence="3" id="KW-1185">Reference proteome</keyword>
<evidence type="ECO:0000256" key="1">
    <source>
        <dbReference type="SAM" id="MobiDB-lite"/>
    </source>
</evidence>
<feature type="compositionally biased region" description="Acidic residues" evidence="1">
    <location>
        <begin position="71"/>
        <end position="84"/>
    </location>
</feature>
<protein>
    <submittedName>
        <fullName evidence="2">Uncharacterized protein</fullName>
    </submittedName>
</protein>
<dbReference type="EMBL" id="KR052480">
    <property type="protein sequence ID" value="AKF12573.1"/>
    <property type="molecule type" value="Genomic_DNA"/>
</dbReference>
<evidence type="ECO:0000313" key="3">
    <source>
        <dbReference type="Proteomes" id="UP000221947"/>
    </source>
</evidence>
<gene>
    <name evidence="2" type="ORF">PHIM7_25</name>
</gene>
<name>A0A0F6SIJ7_9CAUD</name>
<evidence type="ECO:0000313" key="2">
    <source>
        <dbReference type="EMBL" id="AKF12573.1"/>
    </source>
</evidence>
<feature type="region of interest" description="Disordered" evidence="1">
    <location>
        <begin position="64"/>
        <end position="84"/>
    </location>
</feature>
<organism evidence="2 3">
    <name type="scientific">Sinorhizobium phage phiM7</name>
    <dbReference type="NCBI Taxonomy" id="1647403"/>
    <lineage>
        <taxon>Viruses</taxon>
        <taxon>Duplodnaviria</taxon>
        <taxon>Heunggongvirae</taxon>
        <taxon>Uroviricota</taxon>
        <taxon>Caudoviricetes</taxon>
        <taxon>Emdodecavirus</taxon>
        <taxon>Emdodecavirus M7</taxon>
    </lineage>
</organism>
<dbReference type="Proteomes" id="UP000221947">
    <property type="component" value="Segment"/>
</dbReference>
<accession>A0A0F6SIJ7</accession>
<proteinExistence type="predicted"/>
<sequence length="84" mass="9880">MLNWLLKFFPSKRAPCIACDHIYAKDAMKELWYRYTEEDGFQGTSSTFICQPCLDEIAQEIEDGIRQPDPTDFDEYGVYDDDRL</sequence>
<reference evidence="2 3" key="1">
    <citation type="submission" date="2015-04" db="EMBL/GenBank/DDBJ databases">
        <authorList>
            <person name="Schouten J.T."/>
            <person name="Crockett J.T."/>
            <person name="Hodson T.S."/>
            <person name="Hyde J.R."/>
            <person name="Smith T.A."/>
            <person name="Merrill B.D."/>
            <person name="Crook M.B."/>
            <person name="Griffitts J.S."/>
            <person name="Burnett S.H."/>
            <person name="Grose J.H."/>
            <person name="Breakwell D.P."/>
        </authorList>
    </citation>
    <scope>NUCLEOTIDE SEQUENCE [LARGE SCALE GENOMIC DNA]</scope>
</reference>